<proteinExistence type="predicted"/>
<name>A0ABN3WHV0_9ACTN</name>
<dbReference type="RefSeq" id="WP_344982285.1">
    <property type="nucleotide sequence ID" value="NZ_BAAAVI010000140.1"/>
</dbReference>
<dbReference type="Proteomes" id="UP001500831">
    <property type="component" value="Unassembled WGS sequence"/>
</dbReference>
<accession>A0ABN3WHV0</accession>
<evidence type="ECO:0000313" key="1">
    <source>
        <dbReference type="EMBL" id="GAA2914969.1"/>
    </source>
</evidence>
<gene>
    <name evidence="1" type="ORF">GCM10010517_81260</name>
</gene>
<keyword evidence="2" id="KW-1185">Reference proteome</keyword>
<reference evidence="1 2" key="1">
    <citation type="journal article" date="2019" name="Int. J. Syst. Evol. Microbiol.">
        <title>The Global Catalogue of Microorganisms (GCM) 10K type strain sequencing project: providing services to taxonomists for standard genome sequencing and annotation.</title>
        <authorList>
            <consortium name="The Broad Institute Genomics Platform"/>
            <consortium name="The Broad Institute Genome Sequencing Center for Infectious Disease"/>
            <person name="Wu L."/>
            <person name="Ma J."/>
        </authorList>
    </citation>
    <scope>NUCLEOTIDE SEQUENCE [LARGE SCALE GENOMIC DNA]</scope>
    <source>
        <strain evidence="1 2">JCM 6242</strain>
    </source>
</reference>
<evidence type="ECO:0000313" key="2">
    <source>
        <dbReference type="Proteomes" id="UP001500831"/>
    </source>
</evidence>
<comment type="caution">
    <text evidence="1">The sequence shown here is derived from an EMBL/GenBank/DDBJ whole genome shotgun (WGS) entry which is preliminary data.</text>
</comment>
<protein>
    <submittedName>
        <fullName evidence="1">Uncharacterized protein</fullName>
    </submittedName>
</protein>
<dbReference type="EMBL" id="BAAAVI010000140">
    <property type="protein sequence ID" value="GAA2914969.1"/>
    <property type="molecule type" value="Genomic_DNA"/>
</dbReference>
<organism evidence="1 2">
    <name type="scientific">Streptosporangium fragile</name>
    <dbReference type="NCBI Taxonomy" id="46186"/>
    <lineage>
        <taxon>Bacteria</taxon>
        <taxon>Bacillati</taxon>
        <taxon>Actinomycetota</taxon>
        <taxon>Actinomycetes</taxon>
        <taxon>Streptosporangiales</taxon>
        <taxon>Streptosporangiaceae</taxon>
        <taxon>Streptosporangium</taxon>
    </lineage>
</organism>
<sequence>MIPVQETPEFSAKERICPEASHLVAGMHGKALAMLQRLLKSYGFRTVLTHRIGIRLRGDRLSQPKASITHHAPDLTVYDDGGRMAATVTVGRRAGQYLVSLPMVDVGCLVVNVDQPHEAADMINAVSEEAA</sequence>